<evidence type="ECO:0000313" key="1">
    <source>
        <dbReference type="EMBL" id="MCI69136.1"/>
    </source>
</evidence>
<keyword evidence="2" id="KW-1185">Reference proteome</keyword>
<reference evidence="1 2" key="1">
    <citation type="journal article" date="2018" name="Front. Plant Sci.">
        <title>Red Clover (Trifolium pratense) and Zigzag Clover (T. medium) - A Picture of Genomic Similarities and Differences.</title>
        <authorList>
            <person name="Dluhosova J."/>
            <person name="Istvanek J."/>
            <person name="Nedelnik J."/>
            <person name="Repkova J."/>
        </authorList>
    </citation>
    <scope>NUCLEOTIDE SEQUENCE [LARGE SCALE GENOMIC DNA]</scope>
    <source>
        <strain evidence="2">cv. 10/8</strain>
        <tissue evidence="1">Leaf</tissue>
    </source>
</reference>
<proteinExistence type="predicted"/>
<dbReference type="EMBL" id="LXQA010749977">
    <property type="protein sequence ID" value="MCI69136.1"/>
    <property type="molecule type" value="Genomic_DNA"/>
</dbReference>
<organism evidence="1 2">
    <name type="scientific">Trifolium medium</name>
    <dbReference type="NCBI Taxonomy" id="97028"/>
    <lineage>
        <taxon>Eukaryota</taxon>
        <taxon>Viridiplantae</taxon>
        <taxon>Streptophyta</taxon>
        <taxon>Embryophyta</taxon>
        <taxon>Tracheophyta</taxon>
        <taxon>Spermatophyta</taxon>
        <taxon>Magnoliopsida</taxon>
        <taxon>eudicotyledons</taxon>
        <taxon>Gunneridae</taxon>
        <taxon>Pentapetalae</taxon>
        <taxon>rosids</taxon>
        <taxon>fabids</taxon>
        <taxon>Fabales</taxon>
        <taxon>Fabaceae</taxon>
        <taxon>Papilionoideae</taxon>
        <taxon>50 kb inversion clade</taxon>
        <taxon>NPAAA clade</taxon>
        <taxon>Hologalegina</taxon>
        <taxon>IRL clade</taxon>
        <taxon>Trifolieae</taxon>
        <taxon>Trifolium</taxon>
    </lineage>
</organism>
<dbReference type="AlphaFoldDB" id="A0A392U9T1"/>
<comment type="caution">
    <text evidence="1">The sequence shown here is derived from an EMBL/GenBank/DDBJ whole genome shotgun (WGS) entry which is preliminary data.</text>
</comment>
<dbReference type="Proteomes" id="UP000265520">
    <property type="component" value="Unassembled WGS sequence"/>
</dbReference>
<evidence type="ECO:0000313" key="2">
    <source>
        <dbReference type="Proteomes" id="UP000265520"/>
    </source>
</evidence>
<sequence length="45" mass="4918">KIDVMQESGVVVVDGARRRLNTDEAFASAVCARRASLCALRRRGI</sequence>
<name>A0A392U9T1_9FABA</name>
<accession>A0A392U9T1</accession>
<protein>
    <submittedName>
        <fullName evidence="1">Uncharacterized protein</fullName>
    </submittedName>
</protein>
<feature type="non-terminal residue" evidence="1">
    <location>
        <position position="1"/>
    </location>
</feature>